<evidence type="ECO:0000256" key="7">
    <source>
        <dbReference type="ARBA" id="ARBA00031702"/>
    </source>
</evidence>
<dbReference type="InterPro" id="IPR039793">
    <property type="entry name" value="UROS/Hem4"/>
</dbReference>
<feature type="domain" description="Tetrapyrrole biosynthesis uroporphyrinogen III synthase" evidence="11">
    <location>
        <begin position="19"/>
        <end position="249"/>
    </location>
</feature>
<evidence type="ECO:0000256" key="4">
    <source>
        <dbReference type="ARBA" id="ARBA00023133"/>
    </source>
</evidence>
<dbReference type="EC" id="4.2.1.75" evidence="3"/>
<dbReference type="Gene3D" id="3.40.50.10090">
    <property type="match status" value="2"/>
</dbReference>
<keyword evidence="5" id="KW-0456">Lyase</keyword>
<evidence type="ECO:0000256" key="8">
    <source>
        <dbReference type="ARBA" id="ARBA00032649"/>
    </source>
</evidence>
<dbReference type="OrthoDB" id="5595751at2759"/>
<dbReference type="GO" id="GO:0004852">
    <property type="term" value="F:uroporphyrinogen-III synthase activity"/>
    <property type="evidence" value="ECO:0007669"/>
    <property type="project" value="UniProtKB-EC"/>
</dbReference>
<evidence type="ECO:0000256" key="3">
    <source>
        <dbReference type="ARBA" id="ARBA00013109"/>
    </source>
</evidence>
<dbReference type="AlphaFoldDB" id="A0A8H7U808"/>
<keyword evidence="4" id="KW-0350">Heme biosynthesis</keyword>
<dbReference type="GO" id="GO:0006780">
    <property type="term" value="P:uroporphyrinogen III biosynthetic process"/>
    <property type="evidence" value="ECO:0007669"/>
    <property type="project" value="InterPro"/>
</dbReference>
<dbReference type="FunFam" id="3.40.50.10090:FF:000003">
    <property type="entry name" value="uroporphyrinogen-III synthase"/>
    <property type="match status" value="1"/>
</dbReference>
<evidence type="ECO:0000313" key="12">
    <source>
        <dbReference type="EMBL" id="KAG2175161.1"/>
    </source>
</evidence>
<comment type="pathway">
    <text evidence="1">Porphyrin-containing compound metabolism; protoporphyrin-IX biosynthesis; coproporphyrinogen-III from 5-aminolevulinate: step 3/4.</text>
</comment>
<dbReference type="SUPFAM" id="SSF69618">
    <property type="entry name" value="HemD-like"/>
    <property type="match status" value="1"/>
</dbReference>
<dbReference type="Pfam" id="PF02602">
    <property type="entry name" value="HEM4"/>
    <property type="match status" value="1"/>
</dbReference>
<dbReference type="InterPro" id="IPR003754">
    <property type="entry name" value="4pyrrol_synth_uPrphyn_synth"/>
</dbReference>
<dbReference type="GO" id="GO:0006782">
    <property type="term" value="P:protoporphyrinogen IX biosynthetic process"/>
    <property type="evidence" value="ECO:0007669"/>
    <property type="project" value="UniProtKB-UniPathway"/>
</dbReference>
<dbReference type="PANTHER" id="PTHR12390:SF0">
    <property type="entry name" value="UROPORPHYRINOGEN-III SYNTHASE"/>
    <property type="match status" value="1"/>
</dbReference>
<keyword evidence="6" id="KW-0627">Porphyrin biosynthesis</keyword>
<accession>A0A8H7U808</accession>
<reference evidence="12" key="1">
    <citation type="submission" date="2020-12" db="EMBL/GenBank/DDBJ databases">
        <title>Metabolic potential, ecology and presence of endohyphal bacteria is reflected in genomic diversity of Mucoromycotina.</title>
        <authorList>
            <person name="Muszewska A."/>
            <person name="Okrasinska A."/>
            <person name="Steczkiewicz K."/>
            <person name="Drgas O."/>
            <person name="Orlowska M."/>
            <person name="Perlinska-Lenart U."/>
            <person name="Aleksandrzak-Piekarczyk T."/>
            <person name="Szatraj K."/>
            <person name="Zielenkiewicz U."/>
            <person name="Pilsyk S."/>
            <person name="Malc E."/>
            <person name="Mieczkowski P."/>
            <person name="Kruszewska J.S."/>
            <person name="Biernat P."/>
            <person name="Pawlowska J."/>
        </authorList>
    </citation>
    <scope>NUCLEOTIDE SEQUENCE</scope>
    <source>
        <strain evidence="12">WA0000051536</strain>
    </source>
</reference>
<name>A0A8H7U808_9FUNG</name>
<evidence type="ECO:0000259" key="11">
    <source>
        <dbReference type="Pfam" id="PF02602"/>
    </source>
</evidence>
<organism evidence="12 13">
    <name type="scientific">Umbelopsis vinacea</name>
    <dbReference type="NCBI Taxonomy" id="44442"/>
    <lineage>
        <taxon>Eukaryota</taxon>
        <taxon>Fungi</taxon>
        <taxon>Fungi incertae sedis</taxon>
        <taxon>Mucoromycota</taxon>
        <taxon>Mucoromycotina</taxon>
        <taxon>Umbelopsidomycetes</taxon>
        <taxon>Umbelopsidales</taxon>
        <taxon>Umbelopsidaceae</taxon>
        <taxon>Umbelopsis</taxon>
    </lineage>
</organism>
<dbReference type="GO" id="GO:0005829">
    <property type="term" value="C:cytosol"/>
    <property type="evidence" value="ECO:0007669"/>
    <property type="project" value="TreeGrafter"/>
</dbReference>
<evidence type="ECO:0000256" key="5">
    <source>
        <dbReference type="ARBA" id="ARBA00023239"/>
    </source>
</evidence>
<evidence type="ECO:0000313" key="13">
    <source>
        <dbReference type="Proteomes" id="UP000612746"/>
    </source>
</evidence>
<proteinExistence type="inferred from homology"/>
<comment type="caution">
    <text evidence="12">The sequence shown here is derived from an EMBL/GenBank/DDBJ whole genome shotgun (WGS) entry which is preliminary data.</text>
</comment>
<gene>
    <name evidence="12" type="ORF">INT44_007649</name>
</gene>
<comment type="similarity">
    <text evidence="2">Belongs to the uroporphyrinogen-III synthase family.</text>
</comment>
<evidence type="ECO:0000256" key="1">
    <source>
        <dbReference type="ARBA" id="ARBA00004772"/>
    </source>
</evidence>
<dbReference type="PANTHER" id="PTHR12390">
    <property type="entry name" value="UROPORPHYRINOGEN III SYNTHASE"/>
    <property type="match status" value="1"/>
</dbReference>
<keyword evidence="13" id="KW-1185">Reference proteome</keyword>
<dbReference type="Proteomes" id="UP000612746">
    <property type="component" value="Unassembled WGS sequence"/>
</dbReference>
<dbReference type="GO" id="GO:0006785">
    <property type="term" value="P:heme B biosynthetic process"/>
    <property type="evidence" value="ECO:0007669"/>
    <property type="project" value="UniProtKB-ARBA"/>
</dbReference>
<evidence type="ECO:0000256" key="2">
    <source>
        <dbReference type="ARBA" id="ARBA00008133"/>
    </source>
</evidence>
<dbReference type="CDD" id="cd06578">
    <property type="entry name" value="HemD"/>
    <property type="match status" value="1"/>
</dbReference>
<comment type="catalytic activity">
    <reaction evidence="10">
        <text>hydroxymethylbilane = uroporphyrinogen III + H2O</text>
        <dbReference type="Rhea" id="RHEA:18965"/>
        <dbReference type="ChEBI" id="CHEBI:15377"/>
        <dbReference type="ChEBI" id="CHEBI:57308"/>
        <dbReference type="ChEBI" id="CHEBI:57845"/>
        <dbReference type="EC" id="4.2.1.75"/>
    </reaction>
</comment>
<protein>
    <recommendedName>
        <fullName evidence="9">Uroporphyrinogen-III synthase</fullName>
        <ecNumber evidence="3">4.2.1.75</ecNumber>
    </recommendedName>
    <alternativeName>
        <fullName evidence="8">Hydroxymethylbilane hydrolyase [cyclizing]</fullName>
    </alternativeName>
    <alternativeName>
        <fullName evidence="7">Uroporphyrinogen-III cosynthase</fullName>
    </alternativeName>
</protein>
<evidence type="ECO:0000256" key="9">
    <source>
        <dbReference type="ARBA" id="ARBA00040167"/>
    </source>
</evidence>
<dbReference type="InterPro" id="IPR036108">
    <property type="entry name" value="4pyrrol_syn_uPrphyn_synt_sf"/>
</dbReference>
<evidence type="ECO:0000256" key="10">
    <source>
        <dbReference type="ARBA" id="ARBA00048617"/>
    </source>
</evidence>
<dbReference type="UniPathway" id="UPA00251">
    <property type="reaction ID" value="UER00320"/>
</dbReference>
<sequence>MTTPNILLLKEKAKNHSDPYETYFTELKFNCMFVPVLEHCLTHLEDLQSMLNNTSEDYAGMVVTSKRAVDALSQVWPSLDTTAKQRWIERPVFTVGPSTGIMVRELGLRSVGETSGCAQRLGQEIIQQLQDVRQQKPVRLLFLVGDKRRDELPAMMKNASIVMDEILVYETQLRKDLEDAIQDTITTLSPPNWVVVFSPSGSKALDILYHTLQKKKYSKPRIAAIGQTTSKHLKDRGYEVDAVAEKPDAYYLREAVLRSMDKGFDRRW</sequence>
<evidence type="ECO:0000256" key="6">
    <source>
        <dbReference type="ARBA" id="ARBA00023244"/>
    </source>
</evidence>
<dbReference type="EMBL" id="JAEPRA010000015">
    <property type="protein sequence ID" value="KAG2175161.1"/>
    <property type="molecule type" value="Genomic_DNA"/>
</dbReference>